<accession>A0A1J1GWH3</accession>
<sequence length="582" mass="69591">MFNLLKNFHDFIKEIEDLKLQNESENLTKHFSRLNVNNIATNINEKITIENNINEKITIENNINEKITNENNINEINANIINENKNNNETGKIIIQNKNEKFIFLFSSIGKELFINSNIIQEKSKLENELVIKNVNNCHIILNKNKLIYSVVIRTNELKKNNKLFYVYSLYEYCKENYPNYLKFFVKVNFLKKKFKILKISILNLNNEVWNFSFTKNNIKDKLENLNNSKCLCFILFYNLLIKEYRLYISDIIKKFKKKKKSIFIIVKKEEVNNSNDYKKEEHIYENKKTYNLICNEHIYDTLFFNKIYVIFNLLREENIPFLKFYNLENYTRIFIYNCENLNKNNFINFLRSFENFHIYLINLNTLFGLYFSETEKNILNVFKKCQKILRNSKKNVCLVIDGIDIIAKNISKEKEECLDENNEKYDNNNSRILTTLLLCLDSIDNCTLKKKKFSEKELNQSIKNVQKDERNKKKKIVKNNLSFLDDDDDDDNDNDNDNKSSNESKILITHSLNNTKKKKSSEQITYNIKKLEKIYKERYIQSLKKKTKNNISIIVLSDLNLKCFDISLTRAGRFFHYIKYS</sequence>
<gene>
    <name evidence="1" type="ORF">PGAL8A_00012600</name>
</gene>
<dbReference type="VEuPathDB" id="PlasmoDB:PGAL8A_00012600"/>
<keyword evidence="2" id="KW-1185">Reference proteome</keyword>
<dbReference type="AlphaFoldDB" id="A0A1J1GWH3"/>
<dbReference type="EMBL" id="CVMV01000033">
    <property type="protein sequence ID" value="CRG95357.1"/>
    <property type="molecule type" value="Genomic_DNA"/>
</dbReference>
<dbReference type="InterPro" id="IPR027417">
    <property type="entry name" value="P-loop_NTPase"/>
</dbReference>
<evidence type="ECO:0000313" key="1">
    <source>
        <dbReference type="EMBL" id="CRG95357.1"/>
    </source>
</evidence>
<evidence type="ECO:0000313" key="2">
    <source>
        <dbReference type="Proteomes" id="UP000220797"/>
    </source>
</evidence>
<dbReference type="Gene3D" id="3.40.50.300">
    <property type="entry name" value="P-loop containing nucleotide triphosphate hydrolases"/>
    <property type="match status" value="1"/>
</dbReference>
<protein>
    <recommendedName>
        <fullName evidence="3">ATPase AAA-type core domain-containing protein</fullName>
    </recommendedName>
</protein>
<comment type="caution">
    <text evidence="1">The sequence shown here is derived from an EMBL/GenBank/DDBJ whole genome shotgun (WGS) entry which is preliminary data.</text>
</comment>
<reference evidence="1" key="1">
    <citation type="submission" date="2015-04" db="EMBL/GenBank/DDBJ databases">
        <authorList>
            <consortium name="Pathogen Informatics"/>
        </authorList>
    </citation>
    <scope>NUCLEOTIDE SEQUENCE [LARGE SCALE GENOMIC DNA]</scope>
    <source>
        <strain evidence="1">8A</strain>
    </source>
</reference>
<dbReference type="RefSeq" id="XP_028528168.1">
    <property type="nucleotide sequence ID" value="XM_028671524.1"/>
</dbReference>
<evidence type="ECO:0008006" key="3">
    <source>
        <dbReference type="Google" id="ProtNLM"/>
    </source>
</evidence>
<dbReference type="Proteomes" id="UP000220797">
    <property type="component" value="Unassembled WGS sequence"/>
</dbReference>
<dbReference type="GeneID" id="39728648"/>
<dbReference type="OrthoDB" id="377837at2759"/>
<name>A0A1J1GWH3_PLAGA</name>
<proteinExistence type="predicted"/>
<organism evidence="1 2">
    <name type="scientific">Plasmodium gallinaceum</name>
    <dbReference type="NCBI Taxonomy" id="5849"/>
    <lineage>
        <taxon>Eukaryota</taxon>
        <taxon>Sar</taxon>
        <taxon>Alveolata</taxon>
        <taxon>Apicomplexa</taxon>
        <taxon>Aconoidasida</taxon>
        <taxon>Haemosporida</taxon>
        <taxon>Plasmodiidae</taxon>
        <taxon>Plasmodium</taxon>
        <taxon>Plasmodium (Haemamoeba)</taxon>
    </lineage>
</organism>